<evidence type="ECO:0000313" key="3">
    <source>
        <dbReference type="Proteomes" id="UP000008063"/>
    </source>
</evidence>
<dbReference type="EMBL" id="GL945485">
    <property type="protein sequence ID" value="EGN95636.1"/>
    <property type="molecule type" value="Genomic_DNA"/>
</dbReference>
<feature type="region of interest" description="Disordered" evidence="1">
    <location>
        <begin position="81"/>
        <end position="203"/>
    </location>
</feature>
<dbReference type="HOGENOM" id="CLU_1001714_0_0_1"/>
<dbReference type="InParanoid" id="F8Q7U8"/>
<feature type="compositionally biased region" description="Pro residues" evidence="1">
    <location>
        <begin position="90"/>
        <end position="99"/>
    </location>
</feature>
<feature type="region of interest" description="Disordered" evidence="1">
    <location>
        <begin position="34"/>
        <end position="61"/>
    </location>
</feature>
<feature type="compositionally biased region" description="Polar residues" evidence="1">
    <location>
        <begin position="256"/>
        <end position="270"/>
    </location>
</feature>
<feature type="region of interest" description="Disordered" evidence="1">
    <location>
        <begin position="237"/>
        <end position="278"/>
    </location>
</feature>
<reference evidence="3" key="1">
    <citation type="journal article" date="2011" name="Science">
        <title>The plant cell wall-decomposing machinery underlies the functional diversity of forest fungi.</title>
        <authorList>
            <person name="Eastwood D.C."/>
            <person name="Floudas D."/>
            <person name="Binder M."/>
            <person name="Majcherczyk A."/>
            <person name="Schneider P."/>
            <person name="Aerts A."/>
            <person name="Asiegbu F.O."/>
            <person name="Baker S.E."/>
            <person name="Barry K."/>
            <person name="Bendiksby M."/>
            <person name="Blumentritt M."/>
            <person name="Coutinho P.M."/>
            <person name="Cullen D."/>
            <person name="de Vries R.P."/>
            <person name="Gathman A."/>
            <person name="Goodell B."/>
            <person name="Henrissat B."/>
            <person name="Ihrmark K."/>
            <person name="Kauserud H."/>
            <person name="Kohler A."/>
            <person name="LaButti K."/>
            <person name="Lapidus A."/>
            <person name="Lavin J.L."/>
            <person name="Lee Y.-H."/>
            <person name="Lindquist E."/>
            <person name="Lilly W."/>
            <person name="Lucas S."/>
            <person name="Morin E."/>
            <person name="Murat C."/>
            <person name="Oguiza J.A."/>
            <person name="Park J."/>
            <person name="Pisabarro A.G."/>
            <person name="Riley R."/>
            <person name="Rosling A."/>
            <person name="Salamov A."/>
            <person name="Schmidt O."/>
            <person name="Schmutz J."/>
            <person name="Skrede I."/>
            <person name="Stenlid J."/>
            <person name="Wiebenga A."/>
            <person name="Xie X."/>
            <person name="Kuees U."/>
            <person name="Hibbett D.S."/>
            <person name="Hoffmeister D."/>
            <person name="Hoegberg N."/>
            <person name="Martin F."/>
            <person name="Grigoriev I.V."/>
            <person name="Watkinson S.C."/>
        </authorList>
    </citation>
    <scope>NUCLEOTIDE SEQUENCE [LARGE SCALE GENOMIC DNA]</scope>
    <source>
        <strain evidence="3">strain S7.3</strain>
    </source>
</reference>
<evidence type="ECO:0000313" key="2">
    <source>
        <dbReference type="EMBL" id="EGN95636.1"/>
    </source>
</evidence>
<dbReference type="AlphaFoldDB" id="F8Q7U8"/>
<organism evidence="3">
    <name type="scientific">Serpula lacrymans var. lacrymans (strain S7.3)</name>
    <name type="common">Dry rot fungus</name>
    <dbReference type="NCBI Taxonomy" id="936435"/>
    <lineage>
        <taxon>Eukaryota</taxon>
        <taxon>Fungi</taxon>
        <taxon>Dikarya</taxon>
        <taxon>Basidiomycota</taxon>
        <taxon>Agaricomycotina</taxon>
        <taxon>Agaricomycetes</taxon>
        <taxon>Agaricomycetidae</taxon>
        <taxon>Boletales</taxon>
        <taxon>Coniophorineae</taxon>
        <taxon>Serpulaceae</taxon>
        <taxon>Serpula</taxon>
    </lineage>
</organism>
<dbReference type="Proteomes" id="UP000008063">
    <property type="component" value="Unassembled WGS sequence"/>
</dbReference>
<sequence length="278" mass="29201">MDQRARLSHSAEFNPFRYMYTEQPVATAPYITSPAPSSVVPSAHPPFPAHHNSPTHYGVPQELTTPFVSQASNEVSPFAHRWTPPKKPPHMCPSIPPPWEHTMPAESSGQSHPTAVHPAQSSWSSLAGALGPPPQVAGPPSPPPLLPPPSGPSAAAATTSGTRRSARRGTIMQLAKAQGAVPGVRQDGAQRWPGPPPHQQRAQQVQAILVPKVWYSPGGLQARCPGEASQKMLADISTTSPPAAGQPGTPIAAPAVSNSETDIEGQSSSGELEYPDFA</sequence>
<accession>F8Q7U8</accession>
<gene>
    <name evidence="2" type="ORF">SERLA73DRAFT_76722</name>
</gene>
<feature type="compositionally biased region" description="Pro residues" evidence="1">
    <location>
        <begin position="131"/>
        <end position="151"/>
    </location>
</feature>
<name>F8Q7U8_SERL3</name>
<evidence type="ECO:0000256" key="1">
    <source>
        <dbReference type="SAM" id="MobiDB-lite"/>
    </source>
</evidence>
<keyword evidence="3" id="KW-1185">Reference proteome</keyword>
<proteinExistence type="predicted"/>
<protein>
    <submittedName>
        <fullName evidence="2">Uncharacterized protein</fullName>
    </submittedName>
</protein>
<feature type="compositionally biased region" description="Low complexity" evidence="1">
    <location>
        <begin position="152"/>
        <end position="163"/>
    </location>
</feature>
<feature type="compositionally biased region" description="Polar residues" evidence="1">
    <location>
        <begin position="105"/>
        <end position="125"/>
    </location>
</feature>